<dbReference type="InterPro" id="IPR052358">
    <property type="entry name" value="Aro_Compnd_Degr_Hydrolases"/>
</dbReference>
<organism evidence="3 4">
    <name type="scientific">Pigmentiphaga litoralis</name>
    <dbReference type="NCBI Taxonomy" id="516702"/>
    <lineage>
        <taxon>Bacteria</taxon>
        <taxon>Pseudomonadati</taxon>
        <taxon>Pseudomonadota</taxon>
        <taxon>Betaproteobacteria</taxon>
        <taxon>Burkholderiales</taxon>
        <taxon>Alcaligenaceae</taxon>
        <taxon>Pigmentiphaga</taxon>
    </lineage>
</organism>
<keyword evidence="4" id="KW-1185">Reference proteome</keyword>
<dbReference type="InterPro" id="IPR006680">
    <property type="entry name" value="Amidohydro-rel"/>
</dbReference>
<dbReference type="EMBL" id="JACBYR010000001">
    <property type="protein sequence ID" value="NYE81511.1"/>
    <property type="molecule type" value="Genomic_DNA"/>
</dbReference>
<dbReference type="PANTHER" id="PTHR35563">
    <property type="entry name" value="BARREL METAL-DEPENDENT HYDROLASE, PUTATIVE (AFU_ORTHOLOGUE AFUA_1G16240)-RELATED"/>
    <property type="match status" value="1"/>
</dbReference>
<feature type="region of interest" description="Disordered" evidence="1">
    <location>
        <begin position="1"/>
        <end position="27"/>
    </location>
</feature>
<protein>
    <submittedName>
        <fullName evidence="3">Putative TIM-barrel fold metal-dependent hydrolase</fullName>
    </submittedName>
</protein>
<comment type="caution">
    <text evidence="3">The sequence shown here is derived from an EMBL/GenBank/DDBJ whole genome shotgun (WGS) entry which is preliminary data.</text>
</comment>
<reference evidence="3 4" key="1">
    <citation type="submission" date="2020-07" db="EMBL/GenBank/DDBJ databases">
        <title>Genomic Encyclopedia of Type Strains, Phase IV (KMG-V): Genome sequencing to study the core and pangenomes of soil and plant-associated prokaryotes.</title>
        <authorList>
            <person name="Whitman W."/>
        </authorList>
    </citation>
    <scope>NUCLEOTIDE SEQUENCE [LARGE SCALE GENOMIC DNA]</scope>
    <source>
        <strain evidence="3 4">SAS40</strain>
    </source>
</reference>
<dbReference type="SUPFAM" id="SSF51556">
    <property type="entry name" value="Metallo-dependent hydrolases"/>
    <property type="match status" value="1"/>
</dbReference>
<evidence type="ECO:0000313" key="4">
    <source>
        <dbReference type="Proteomes" id="UP000542125"/>
    </source>
</evidence>
<dbReference type="Pfam" id="PF04909">
    <property type="entry name" value="Amidohydro_2"/>
    <property type="match status" value="1"/>
</dbReference>
<evidence type="ECO:0000313" key="3">
    <source>
        <dbReference type="EMBL" id="NYE81511.1"/>
    </source>
</evidence>
<sequence>MISVATHRPDDRGPTIPRPKSDTSSPATRFPLGSCDCHAHIFGDLDTHPVLPGSHFVPHPSPVADYAAMLRVLGCDRAVLVQPSVYGTDNRLIAQTLAGLQATSAWNGGLALRAIAVVDETTTDRELEVMHALGFRGVRINTASATPGLTLPQIRRLADRIRHLGWHVQCFVDLKQLPGFTDELARLPVPIVIDHFGKVDASAGVEAAPFKALLELLRRDSCWAKLMGPYFVSTRGPGFADVAPLAQEMARVAPDRLVWGTDWPHPSAHAQMPNDGALADLLTTWIPDAALRQRVLVDNPARLYGF</sequence>
<dbReference type="PANTHER" id="PTHR35563:SF2">
    <property type="entry name" value="BARREL METAL-DEPENDENT HYDROLASE, PUTATIVE (AFU_ORTHOLOGUE AFUA_1G16240)-RELATED"/>
    <property type="match status" value="1"/>
</dbReference>
<dbReference type="Proteomes" id="UP000542125">
    <property type="component" value="Unassembled WGS sequence"/>
</dbReference>
<keyword evidence="3" id="KW-0378">Hydrolase</keyword>
<evidence type="ECO:0000259" key="2">
    <source>
        <dbReference type="Pfam" id="PF04909"/>
    </source>
</evidence>
<dbReference type="GO" id="GO:0016787">
    <property type="term" value="F:hydrolase activity"/>
    <property type="evidence" value="ECO:0007669"/>
    <property type="project" value="UniProtKB-KW"/>
</dbReference>
<accession>A0A7Y9LMC2</accession>
<feature type="domain" description="Amidohydrolase-related" evidence="2">
    <location>
        <begin position="35"/>
        <end position="306"/>
    </location>
</feature>
<proteinExistence type="predicted"/>
<evidence type="ECO:0000256" key="1">
    <source>
        <dbReference type="SAM" id="MobiDB-lite"/>
    </source>
</evidence>
<gene>
    <name evidence="3" type="ORF">FHW18_000782</name>
</gene>
<dbReference type="Gene3D" id="3.20.20.140">
    <property type="entry name" value="Metal-dependent hydrolases"/>
    <property type="match status" value="1"/>
</dbReference>
<dbReference type="AlphaFoldDB" id="A0A7Y9LMC2"/>
<name>A0A7Y9LMC2_9BURK</name>
<dbReference type="RefSeq" id="WP_179583565.1">
    <property type="nucleotide sequence ID" value="NZ_JACBYR010000001.1"/>
</dbReference>
<dbReference type="InterPro" id="IPR032466">
    <property type="entry name" value="Metal_Hydrolase"/>
</dbReference>